<protein>
    <submittedName>
        <fullName evidence="1">Glycolipid-binding domain-containing protein</fullName>
    </submittedName>
</protein>
<keyword evidence="2" id="KW-1185">Reference proteome</keyword>
<gene>
    <name evidence="1" type="ORF">MNQ99_04620</name>
</gene>
<organism evidence="1 2">
    <name type="scientific">Arthrobacter sulfonylureivorans</name>
    <dbReference type="NCBI Taxonomy" id="2486855"/>
    <lineage>
        <taxon>Bacteria</taxon>
        <taxon>Bacillati</taxon>
        <taxon>Actinomycetota</taxon>
        <taxon>Actinomycetes</taxon>
        <taxon>Micrococcales</taxon>
        <taxon>Micrococcaceae</taxon>
        <taxon>Arthrobacter</taxon>
    </lineage>
</organism>
<evidence type="ECO:0000313" key="1">
    <source>
        <dbReference type="EMBL" id="UNK46646.1"/>
    </source>
</evidence>
<reference evidence="1 2" key="1">
    <citation type="submission" date="2022-03" db="EMBL/GenBank/DDBJ databases">
        <title>Isotopic signatures of nitrous oxide derived from detoxification processes.</title>
        <authorList>
            <person name="Behrendt U."/>
            <person name="Buchen C."/>
            <person name="Well R."/>
            <person name="Ulrich A."/>
            <person name="Rohe L."/>
            <person name="Kolb S."/>
            <person name="Schloter M."/>
            <person name="Horn M.A."/>
            <person name="Augustin J."/>
        </authorList>
    </citation>
    <scope>NUCLEOTIDE SEQUENCE [LARGE SCALE GENOMIC DNA]</scope>
    <source>
        <strain evidence="1 2">S4-C24</strain>
    </source>
</reference>
<dbReference type="EMBL" id="CP093326">
    <property type="protein sequence ID" value="UNK46646.1"/>
    <property type="molecule type" value="Genomic_DNA"/>
</dbReference>
<dbReference type="Proteomes" id="UP000829069">
    <property type="component" value="Chromosome"/>
</dbReference>
<name>A0ABY3WB09_9MICC</name>
<dbReference type="RefSeq" id="WP_241914612.1">
    <property type="nucleotide sequence ID" value="NZ_CP093326.1"/>
</dbReference>
<dbReference type="SUPFAM" id="SSF159275">
    <property type="entry name" value="PA1994-like"/>
    <property type="match status" value="1"/>
</dbReference>
<accession>A0ABY3WB09</accession>
<proteinExistence type="predicted"/>
<sequence>MGHETHESRTVTWLGTDDPQRADTATINLEPERLSAHGASRTADYAASWSLTTTGNWFTENLTVSVHGQGWSRYLVLDRATDGSWRAATKVSGDSDLPEPGIEDPASLTGAVDCDLGLCPATNTMPILRLGLVHDAEAAAELTVAWVEMPSLRVLGRQQIYSGSRAYDDGTGTAAVTYSSGDFSAEIVVDSDGIVIDYPGLATRRRD</sequence>
<dbReference type="InterPro" id="IPR009467">
    <property type="entry name" value="Glycolipid-bd_prot_put"/>
</dbReference>
<dbReference type="Pfam" id="PF06475">
    <property type="entry name" value="Glycolipid_bind"/>
    <property type="match status" value="1"/>
</dbReference>
<evidence type="ECO:0000313" key="2">
    <source>
        <dbReference type="Proteomes" id="UP000829069"/>
    </source>
</evidence>